<dbReference type="STRING" id="80876.SAMN05421779_10132"/>
<dbReference type="PANTHER" id="PTHR40254:SF1">
    <property type="entry name" value="BLR0577 PROTEIN"/>
    <property type="match status" value="1"/>
</dbReference>
<evidence type="ECO:0000313" key="2">
    <source>
        <dbReference type="EMBL" id="SIS36529.1"/>
    </source>
</evidence>
<name>A0A1N7IHF2_9PROT</name>
<dbReference type="InterPro" id="IPR036188">
    <property type="entry name" value="FAD/NAD-bd_sf"/>
</dbReference>
<evidence type="ECO:0000313" key="3">
    <source>
        <dbReference type="Proteomes" id="UP000185678"/>
    </source>
</evidence>
<reference evidence="2 3" key="1">
    <citation type="submission" date="2017-01" db="EMBL/GenBank/DDBJ databases">
        <authorList>
            <person name="Mah S.A."/>
            <person name="Swanson W.J."/>
            <person name="Moy G.W."/>
            <person name="Vacquier V.D."/>
        </authorList>
    </citation>
    <scope>NUCLEOTIDE SEQUENCE [LARGE SCALE GENOMIC DNA]</scope>
    <source>
        <strain evidence="2 3">DSM 11589</strain>
    </source>
</reference>
<dbReference type="Proteomes" id="UP000185678">
    <property type="component" value="Unassembled WGS sequence"/>
</dbReference>
<protein>
    <submittedName>
        <fullName evidence="2">Uncharacterized NAD(P)/FAD-binding protein YdhS</fullName>
    </submittedName>
</protein>
<proteinExistence type="predicted"/>
<dbReference type="Gene3D" id="3.50.50.60">
    <property type="entry name" value="FAD/NAD(P)-binding domain"/>
    <property type="match status" value="1"/>
</dbReference>
<dbReference type="InterPro" id="IPR052189">
    <property type="entry name" value="L-asp_N-monooxygenase_NS-form"/>
</dbReference>
<keyword evidence="3" id="KW-1185">Reference proteome</keyword>
<accession>A0A1N7IHF2</accession>
<dbReference type="EMBL" id="FTOA01000001">
    <property type="protein sequence ID" value="SIS36529.1"/>
    <property type="molecule type" value="Genomic_DNA"/>
</dbReference>
<dbReference type="InterPro" id="IPR038732">
    <property type="entry name" value="HpyO/CreE_NAD-binding"/>
</dbReference>
<gene>
    <name evidence="2" type="ORF">SAMN05421779_10132</name>
</gene>
<dbReference type="RefSeq" id="WP_076397913.1">
    <property type="nucleotide sequence ID" value="NZ_FTOA01000001.1"/>
</dbReference>
<evidence type="ECO:0000259" key="1">
    <source>
        <dbReference type="Pfam" id="PF13454"/>
    </source>
</evidence>
<organism evidence="2 3">
    <name type="scientific">Insolitispirillum peregrinum</name>
    <dbReference type="NCBI Taxonomy" id="80876"/>
    <lineage>
        <taxon>Bacteria</taxon>
        <taxon>Pseudomonadati</taxon>
        <taxon>Pseudomonadota</taxon>
        <taxon>Alphaproteobacteria</taxon>
        <taxon>Rhodospirillales</taxon>
        <taxon>Novispirillaceae</taxon>
        <taxon>Insolitispirillum</taxon>
    </lineage>
</organism>
<dbReference type="SUPFAM" id="SSF51905">
    <property type="entry name" value="FAD/NAD(P)-binding domain"/>
    <property type="match status" value="2"/>
</dbReference>
<dbReference type="Pfam" id="PF13454">
    <property type="entry name" value="NAD_binding_9"/>
    <property type="match status" value="1"/>
</dbReference>
<feature type="domain" description="FAD-dependent urate hydroxylase HpyO/Asp monooxygenase CreE-like FAD/NAD(P)-binding" evidence="1">
    <location>
        <begin position="14"/>
        <end position="156"/>
    </location>
</feature>
<sequence>MPVYPFSQAYYDVVVIGGGASAVAVLVALEETGDFRGSVAIVDPASRLSLGQGVAYGAARSTHLLNVPAGRMGLSIHNPADFLQWARAHGVKAQAEDFLPRRLYGSYLSSHLVTSSVNWSHLRGEAVDVQPTGACWLVTLNDQRRFRAGAVVLAVGGPASAPLPWSGSADSRPNTLIDDPWPLYSDGDDRWISSLSARLVPTSGPVLIVGSGLTMIDMVLSLRQARAAGDIHVLSRRGLWPLPYGTSSPLPPEMATAVKLWALSARQGKPLSRLWQGIRHLIRQHQGNGGDWRDIIEAVRHHLPALWPVLSDDDKRRFLRHGLPYWSIHRHRLPEQHVETLNALRQEGRLHSHKGRLHGLSAVERQTGRPLGIKAEFTPRGKGTVEHLTVDWVYNCTGASFDISKPDSPLIWRLWQRGLLQQGPAGLGVDVNTSGCVGSEHGGLYLIGPLARGRQWETTAMPDIRVQAARLATSLLRHQGGQSPRRNTVAWLRAQLSPSL</sequence>
<dbReference type="AlphaFoldDB" id="A0A1N7IHF2"/>
<dbReference type="PANTHER" id="PTHR40254">
    <property type="entry name" value="BLR0577 PROTEIN"/>
    <property type="match status" value="1"/>
</dbReference>